<dbReference type="Proteomes" id="UP000015344">
    <property type="component" value="Unassembled WGS sequence"/>
</dbReference>
<reference evidence="1 2" key="1">
    <citation type="submission" date="2013-05" db="EMBL/GenBank/DDBJ databases">
        <authorList>
            <person name="Strain E.A."/>
            <person name="Brown E."/>
            <person name="Allard M.W."/>
            <person name="Luo Y.L."/>
        </authorList>
    </citation>
    <scope>NUCLEOTIDE SEQUENCE [LARGE SCALE GENOMIC DNA]</scope>
    <source>
        <strain evidence="1 2">TS-15</strain>
    </source>
</reference>
<name>S9UFD3_PAEAL</name>
<dbReference type="EMBL" id="ATMT01000002">
    <property type="protein sequence ID" value="EPY09175.1"/>
    <property type="molecule type" value="Genomic_DNA"/>
</dbReference>
<dbReference type="RefSeq" id="WP_021257793.1">
    <property type="nucleotide sequence ID" value="NZ_ATMT01000002.1"/>
</dbReference>
<organism evidence="1 2">
    <name type="scientific">Paenibacillus alvei TS-15</name>
    <dbReference type="NCBI Taxonomy" id="1117108"/>
    <lineage>
        <taxon>Bacteria</taxon>
        <taxon>Bacillati</taxon>
        <taxon>Bacillota</taxon>
        <taxon>Bacilli</taxon>
        <taxon>Bacillales</taxon>
        <taxon>Paenibacillaceae</taxon>
        <taxon>Paenibacillus</taxon>
    </lineage>
</organism>
<accession>S9UFD3</accession>
<evidence type="ECO:0000313" key="2">
    <source>
        <dbReference type="Proteomes" id="UP000015344"/>
    </source>
</evidence>
<comment type="caution">
    <text evidence="1">The sequence shown here is derived from an EMBL/GenBank/DDBJ whole genome shotgun (WGS) entry which is preliminary data.</text>
</comment>
<evidence type="ECO:0000313" key="1">
    <source>
        <dbReference type="EMBL" id="EPY09175.1"/>
    </source>
</evidence>
<dbReference type="AlphaFoldDB" id="S9UFD3"/>
<dbReference type="PATRIC" id="fig|1117108.3.peg.184"/>
<sequence length="473" mass="54999">MRSNSHFFKSIFERLGLPVYLRKDGDDRFDLYIGFYSLDESLFSNAEKDKLKITINPYQKDSLFKNSISFMIDRNNFLVGTTTLLKIDYISPRYSITCSLSQYEGMIYERWGNYVEGILKEGALFSHNDQGGRKIRINDEITTDTEYLYLCTNEQLLDRHKDIQRTYCGMISLLHSDRENFYNVYKIVFKPQSDQRFKELFKFCRDYFKVSLLSKPVRFDALWPPTIQRDNQLSCINSKDNLFLLKSDDTELLRAYSHNGLQHEELQGMVLNNKTKLLAINISDGEAAITIAEKYTSIHSVVQKFNKVIKSYRNSMCITDIKGIQIKGGTTQVLPYKGILKVSSESRSSILRIRNNNICQYNIKASNISIDNLSFGDELVAVINGQFISLINFARNHPINSVLSDEEIFRQLIKFKGPFIKPPSWVKRILILLRDQPRTRKIIKSYVNKNEMPIKAHNILLELLLFLKEGERN</sequence>
<proteinExistence type="predicted"/>
<gene>
    <name evidence="1" type="ORF">PAALTS15_00905</name>
</gene>
<protein>
    <submittedName>
        <fullName evidence="1">Uncharacterized protein</fullName>
    </submittedName>
</protein>